<comment type="caution">
    <text evidence="2">The sequence shown here is derived from an EMBL/GenBank/DDBJ whole genome shotgun (WGS) entry which is preliminary data.</text>
</comment>
<evidence type="ECO:0000313" key="3">
    <source>
        <dbReference type="Proteomes" id="UP001186944"/>
    </source>
</evidence>
<organism evidence="2 3">
    <name type="scientific">Pinctada imbricata</name>
    <name type="common">Atlantic pearl-oyster</name>
    <name type="synonym">Pinctada martensii</name>
    <dbReference type="NCBI Taxonomy" id="66713"/>
    <lineage>
        <taxon>Eukaryota</taxon>
        <taxon>Metazoa</taxon>
        <taxon>Spiralia</taxon>
        <taxon>Lophotrochozoa</taxon>
        <taxon>Mollusca</taxon>
        <taxon>Bivalvia</taxon>
        <taxon>Autobranchia</taxon>
        <taxon>Pteriomorphia</taxon>
        <taxon>Pterioida</taxon>
        <taxon>Pterioidea</taxon>
        <taxon>Pteriidae</taxon>
        <taxon>Pinctada</taxon>
    </lineage>
</organism>
<dbReference type="InterPro" id="IPR057191">
    <property type="entry name" value="DUF7869"/>
</dbReference>
<accession>A0AA89C473</accession>
<protein>
    <recommendedName>
        <fullName evidence="1">DUF7869 domain-containing protein</fullName>
    </recommendedName>
</protein>
<dbReference type="PANTHER" id="PTHR33153">
    <property type="entry name" value="MYND-TYPE DOMAIN-CONTAINING PROTEIN"/>
    <property type="match status" value="1"/>
</dbReference>
<dbReference type="PANTHER" id="PTHR33153:SF3">
    <property type="entry name" value="TRAFFICKING PROTEIN PARTICLE COMPLEX SUBUNIT 11 DOMAIN-CONTAINING PROTEIN"/>
    <property type="match status" value="1"/>
</dbReference>
<dbReference type="Proteomes" id="UP001186944">
    <property type="component" value="Unassembled WGS sequence"/>
</dbReference>
<dbReference type="Pfam" id="PF25273">
    <property type="entry name" value="DUF7869"/>
    <property type="match status" value="1"/>
</dbReference>
<evidence type="ECO:0000259" key="1">
    <source>
        <dbReference type="Pfam" id="PF25273"/>
    </source>
</evidence>
<feature type="domain" description="DUF7869" evidence="1">
    <location>
        <begin position="48"/>
        <end position="112"/>
    </location>
</feature>
<name>A0AA89C473_PINIB</name>
<reference evidence="2" key="1">
    <citation type="submission" date="2019-08" db="EMBL/GenBank/DDBJ databases">
        <title>The improved chromosome-level genome for the pearl oyster Pinctada fucata martensii using PacBio sequencing and Hi-C.</title>
        <authorList>
            <person name="Zheng Z."/>
        </authorList>
    </citation>
    <scope>NUCLEOTIDE SEQUENCE</scope>
    <source>
        <strain evidence="2">ZZ-2019</strain>
        <tissue evidence="2">Adductor muscle</tissue>
    </source>
</reference>
<evidence type="ECO:0000313" key="2">
    <source>
        <dbReference type="EMBL" id="KAK3100368.1"/>
    </source>
</evidence>
<gene>
    <name evidence="2" type="ORF">FSP39_018922</name>
</gene>
<sequence length="251" mass="28965">MEREAYYVRRAQAEMRVHEILSIILDGMDQAKTNLPHYSYGNNPVGSGSEKLKTHITGCIVHGRGKYFYMDFNQYPHDTNLTLSCLLHTLSSEAIDGCLPPTLYIQLDNTCRIFNDATGHTQIQYKKLSTDDQWHPSPDEKPLEIFQIQSGEQIIPIGQPDVVPEHIDEDEIKSFQRSMEKDFQLAAFGEDEVQSWKTYFDHPMSSSHDHSQWPPDTMVKYKAVESRSSLSDKEKSLLEAYKTKRQEFKMV</sequence>
<proteinExistence type="predicted"/>
<dbReference type="AlphaFoldDB" id="A0AA89C473"/>
<dbReference type="EMBL" id="VSWD01000006">
    <property type="protein sequence ID" value="KAK3100368.1"/>
    <property type="molecule type" value="Genomic_DNA"/>
</dbReference>
<keyword evidence="3" id="KW-1185">Reference proteome</keyword>